<feature type="domain" description="Baseplate protein J-like barrel" evidence="1">
    <location>
        <begin position="105"/>
        <end position="178"/>
    </location>
</feature>
<proteinExistence type="predicted"/>
<dbReference type="Pfam" id="PF04865">
    <property type="entry name" value="Baseplate_J"/>
    <property type="match status" value="1"/>
</dbReference>
<name>N6U0B3_9HYPH</name>
<dbReference type="AlphaFoldDB" id="N6U0B3"/>
<accession>N6U0B3</accession>
<dbReference type="EMBL" id="AQHN01000072">
    <property type="protein sequence ID" value="ENN86084.1"/>
    <property type="molecule type" value="Genomic_DNA"/>
</dbReference>
<comment type="caution">
    <text evidence="2">The sequence shown here is derived from an EMBL/GenBank/DDBJ whole genome shotgun (WGS) entry which is preliminary data.</text>
</comment>
<organism evidence="2 3">
    <name type="scientific">Rhizobium freirei PRF 81</name>
    <dbReference type="NCBI Taxonomy" id="363754"/>
    <lineage>
        <taxon>Bacteria</taxon>
        <taxon>Pseudomonadati</taxon>
        <taxon>Pseudomonadota</taxon>
        <taxon>Alphaproteobacteria</taxon>
        <taxon>Hyphomicrobiales</taxon>
        <taxon>Rhizobiaceae</taxon>
        <taxon>Rhizobium/Agrobacterium group</taxon>
        <taxon>Rhizobium</taxon>
    </lineage>
</organism>
<dbReference type="STRING" id="363754.RHSP_32126"/>
<dbReference type="OrthoDB" id="7497539at2"/>
<protein>
    <recommendedName>
        <fullName evidence="1">Baseplate protein J-like barrel domain-containing protein</fullName>
    </recommendedName>
</protein>
<evidence type="ECO:0000259" key="1">
    <source>
        <dbReference type="Pfam" id="PF04865"/>
    </source>
</evidence>
<reference evidence="2 3" key="1">
    <citation type="journal article" date="2012" name="BMC Genomics">
        <title>Genomic basis of broad host range and environmental adaptability of Rhizobium tropici CIAT 899 and Rhizobium sp. PRF 81 which are used in inoculants for common bean (Phaseolus vulgaris L.).</title>
        <authorList>
            <person name="Ormeno-Orrillo E."/>
            <person name="Menna P."/>
            <person name="Almeida L.G."/>
            <person name="Ollero F.J."/>
            <person name="Nicolas M.F."/>
            <person name="Pains Rodrigues E."/>
            <person name="Shigueyoshi Nakatani A."/>
            <person name="Silva Batista J.S."/>
            <person name="Oliveira Chueire L.M."/>
            <person name="Souza R.C."/>
            <person name="Ribeiro Vasconcelos A.T."/>
            <person name="Megias M."/>
            <person name="Hungria M."/>
            <person name="Martinez-Romero E."/>
        </authorList>
    </citation>
    <scope>NUCLEOTIDE SEQUENCE [LARGE SCALE GENOMIC DNA]</scope>
    <source>
        <strain evidence="2 3">PRF 81</strain>
    </source>
</reference>
<evidence type="ECO:0000313" key="2">
    <source>
        <dbReference type="EMBL" id="ENN86084.1"/>
    </source>
</evidence>
<dbReference type="Proteomes" id="UP000012429">
    <property type="component" value="Unassembled WGS sequence"/>
</dbReference>
<evidence type="ECO:0000313" key="3">
    <source>
        <dbReference type="Proteomes" id="UP000012429"/>
    </source>
</evidence>
<dbReference type="PATRIC" id="fig|363754.4.peg.4038"/>
<dbReference type="InterPro" id="IPR006949">
    <property type="entry name" value="Barrel_Baseplate_J-like"/>
</dbReference>
<keyword evidence="3" id="KW-1185">Reference proteome</keyword>
<gene>
    <name evidence="2" type="ORF">RHSP_32126</name>
</gene>
<sequence length="476" mass="48356">MTTSVPQPSFGPNGFVIPSASQVLTGVTEDINSAFGGNLNPALNTPQGQLASSEAAVVDNVNQTFLFLTQQFDPAYASGRYQDALARIYFLERNPAQPTVVQALCTGLQGVVIPVGSLVVAADGNQYICTEAGTIPASGNITLTFECSVPGPISCPEGTLNQIYRSIPGWDSITNPADGVLGNNVESRSAFEARRAASVALNSIGSLPSVLGAVLAVPNVIDAFVTENSTNSPQTIGGVSVYPNSLYVSVVGGAAQDIGQAIWSKKAPGCAYNGNTSVTVLDTSPGYVPPYPAYTVSFEVPPPLPILFAVNIVNSTLVPANAGTLIQNAIISAFSGGDGGPRAKIGGTLLASRFYAPVAALGSWAQIVSIEIGSVNNASASFTGSISGTTLTVSAVSSGTLAVGQTISDVTGNLIVGTTITALGTGTGGTGTYTISASQTVGSESMQSAIANLFEIAVRINQVPTVSANNIVVTLI</sequence>